<dbReference type="Proteomes" id="UP000648352">
    <property type="component" value="Unassembled WGS sequence"/>
</dbReference>
<dbReference type="Gene3D" id="2.60.40.10">
    <property type="entry name" value="Immunoglobulins"/>
    <property type="match status" value="1"/>
</dbReference>
<dbReference type="RefSeq" id="WP_191718802.1">
    <property type="nucleotide sequence ID" value="NZ_JACSQP010000004.1"/>
</dbReference>
<evidence type="ECO:0000313" key="3">
    <source>
        <dbReference type="Proteomes" id="UP000648352"/>
    </source>
</evidence>
<sequence length="173" mass="18162">MTNNSHTEDRRRDRRRLAVATLAFLGIGAGLTTAAWTDQVWFSAGAQAATFNLQGSLSSSGPWDEYATEGEALEIPIDSSGFAELLPGGEPVTTTVYVKNDSSVPTTIDVTTTTTGDLFTEDSTVEVAAEPGQTTLEPGAYTEIDVTVTPGEMPDTLRGAEGTITLKVTGTQG</sequence>
<organism evidence="2 3">
    <name type="scientific">Microbacterium pullorum</name>
    <dbReference type="NCBI Taxonomy" id="2762236"/>
    <lineage>
        <taxon>Bacteria</taxon>
        <taxon>Bacillati</taxon>
        <taxon>Actinomycetota</taxon>
        <taxon>Actinomycetes</taxon>
        <taxon>Micrococcales</taxon>
        <taxon>Microbacteriaceae</taxon>
        <taxon>Microbacterium</taxon>
    </lineage>
</organism>
<dbReference type="PROSITE" id="PS50095">
    <property type="entry name" value="PLAT"/>
    <property type="match status" value="1"/>
</dbReference>
<reference evidence="2 3" key="1">
    <citation type="submission" date="2020-08" db="EMBL/GenBank/DDBJ databases">
        <title>A Genomic Blueprint of the Chicken Gut Microbiome.</title>
        <authorList>
            <person name="Gilroy R."/>
            <person name="Ravi A."/>
            <person name="Getino M."/>
            <person name="Pursley I."/>
            <person name="Horton D.L."/>
            <person name="Alikhan N.-F."/>
            <person name="Baker D."/>
            <person name="Gharbi K."/>
            <person name="Hall N."/>
            <person name="Watson M."/>
            <person name="Adriaenssens E.M."/>
            <person name="Foster-Nyarko E."/>
            <person name="Jarju S."/>
            <person name="Secka A."/>
            <person name="Antonio M."/>
            <person name="Oren A."/>
            <person name="Chaudhuri R."/>
            <person name="La Ragione R.M."/>
            <person name="Hildebrand F."/>
            <person name="Pallen M.J."/>
        </authorList>
    </citation>
    <scope>NUCLEOTIDE SEQUENCE [LARGE SCALE GENOMIC DNA]</scope>
    <source>
        <strain evidence="2 3">Sa4CUA7</strain>
    </source>
</reference>
<evidence type="ECO:0000313" key="2">
    <source>
        <dbReference type="EMBL" id="MBD7957622.1"/>
    </source>
</evidence>
<accession>A0ABR8S2B2</accession>
<dbReference type="EMBL" id="JACSQP010000004">
    <property type="protein sequence ID" value="MBD7957622.1"/>
    <property type="molecule type" value="Genomic_DNA"/>
</dbReference>
<evidence type="ECO:0000259" key="1">
    <source>
        <dbReference type="PROSITE" id="PS50095"/>
    </source>
</evidence>
<dbReference type="InterPro" id="IPR001024">
    <property type="entry name" value="PLAT/LH2_dom"/>
</dbReference>
<comment type="caution">
    <text evidence="2">The sequence shown here is derived from an EMBL/GenBank/DDBJ whole genome shotgun (WGS) entry which is preliminary data.</text>
</comment>
<keyword evidence="3" id="KW-1185">Reference proteome</keyword>
<gene>
    <name evidence="2" type="ORF">H9651_08220</name>
</gene>
<proteinExistence type="predicted"/>
<name>A0ABR8S2B2_9MICO</name>
<feature type="domain" description="PLAT" evidence="1">
    <location>
        <begin position="142"/>
        <end position="173"/>
    </location>
</feature>
<protein>
    <recommendedName>
        <fullName evidence="1">PLAT domain-containing protein</fullName>
    </recommendedName>
</protein>
<dbReference type="InterPro" id="IPR013783">
    <property type="entry name" value="Ig-like_fold"/>
</dbReference>